<dbReference type="OrthoDB" id="4897980at2759"/>
<sequence length="140" mass="14196">MAPLIARRASRAVPLRSLAAAGAAAPLRAPPLRTQQQQRRGLKDRLDGPFGQQSPPKNPGGPDAIRRNWVPVGGALLLAVAAMAYLVKDGGADPAAAAAEAGAGDLAAAAARDMANKQGPKALGEMSGRNKTGLGGFRSE</sequence>
<evidence type="ECO:0000313" key="3">
    <source>
        <dbReference type="Proteomes" id="UP000824596"/>
    </source>
</evidence>
<organism evidence="2 3">
    <name type="scientific">Hirsutella rhossiliensis</name>
    <dbReference type="NCBI Taxonomy" id="111463"/>
    <lineage>
        <taxon>Eukaryota</taxon>
        <taxon>Fungi</taxon>
        <taxon>Dikarya</taxon>
        <taxon>Ascomycota</taxon>
        <taxon>Pezizomycotina</taxon>
        <taxon>Sordariomycetes</taxon>
        <taxon>Hypocreomycetidae</taxon>
        <taxon>Hypocreales</taxon>
        <taxon>Ophiocordycipitaceae</taxon>
        <taxon>Hirsutella</taxon>
    </lineage>
</organism>
<reference evidence="2" key="1">
    <citation type="submission" date="2021-09" db="EMBL/GenBank/DDBJ databases">
        <title>A high-quality genome of the endoparasitic fungus Hirsutella rhossiliensis with a comparison of Hirsutella genomes reveals transposable elements contributing to genome size variation.</title>
        <authorList>
            <person name="Lin R."/>
            <person name="Jiao Y."/>
            <person name="Sun X."/>
            <person name="Ling J."/>
            <person name="Xie B."/>
            <person name="Cheng X."/>
        </authorList>
    </citation>
    <scope>NUCLEOTIDE SEQUENCE</scope>
    <source>
        <strain evidence="2">HR02</strain>
    </source>
</reference>
<feature type="compositionally biased region" description="Low complexity" evidence="1">
    <location>
        <begin position="21"/>
        <end position="33"/>
    </location>
</feature>
<accession>A0A9P8N5F3</accession>
<evidence type="ECO:0000256" key="1">
    <source>
        <dbReference type="SAM" id="MobiDB-lite"/>
    </source>
</evidence>
<gene>
    <name evidence="2" type="ORF">HRG_00605</name>
</gene>
<dbReference type="RefSeq" id="XP_044725476.1">
    <property type="nucleotide sequence ID" value="XM_044859076.1"/>
</dbReference>
<protein>
    <submittedName>
        <fullName evidence="2">Uncharacterized protein</fullName>
    </submittedName>
</protein>
<dbReference type="AlphaFoldDB" id="A0A9P8N5F3"/>
<proteinExistence type="predicted"/>
<comment type="caution">
    <text evidence="2">The sequence shown here is derived from an EMBL/GenBank/DDBJ whole genome shotgun (WGS) entry which is preliminary data.</text>
</comment>
<dbReference type="Proteomes" id="UP000824596">
    <property type="component" value="Unassembled WGS sequence"/>
</dbReference>
<dbReference type="EMBL" id="JAIZPD010000001">
    <property type="protein sequence ID" value="KAH0967963.1"/>
    <property type="molecule type" value="Genomic_DNA"/>
</dbReference>
<keyword evidence="3" id="KW-1185">Reference proteome</keyword>
<feature type="region of interest" description="Disordered" evidence="1">
    <location>
        <begin position="21"/>
        <end position="66"/>
    </location>
</feature>
<evidence type="ECO:0000313" key="2">
    <source>
        <dbReference type="EMBL" id="KAH0967963.1"/>
    </source>
</evidence>
<feature type="region of interest" description="Disordered" evidence="1">
    <location>
        <begin position="118"/>
        <end position="140"/>
    </location>
</feature>
<dbReference type="GeneID" id="68349734"/>
<name>A0A9P8N5F3_9HYPO</name>